<accession>A0A6J7EHN1</accession>
<dbReference type="Gene3D" id="3.90.1150.10">
    <property type="entry name" value="Aspartate Aminotransferase, domain 1"/>
    <property type="match status" value="1"/>
</dbReference>
<sequence length="410" mass="44270">MSLDVATLRKDFPLLDRKVHDRRMVYLDSAASSIPPQCVIDAMSTYYETTHANVHRGVYATAEEATRLYEHSRKVVGGFLGAPHPDEEIVFTKNTTESINLLAHSWGRKNLTAGDAVVVSIMEHHANIVPWQMLAEEIGIELRFLQVSDEGYLVLDDLDQLLEGAKLLSITAMSNVLGTINPIKELAQAAHAHGALIHVDGAQSVPHLPTDVATSDIDFLSFSGHKVLGPTGIGVFWGRRDLLEAMPPFLGGGGMILDVRTDGFLAANPPQRFEAGTPPIAEAVGLSEAIRYIQGIGIDEIRTHERELTSTALKAIDDQFGSRVIVHGPPAGDLRGGVLSLTLEGVHAHDVAQILDSVGVCVRPGHHCAKPLMRFLGVPATARASFGLYNDTDDIEVLLEGLEATAKLFA</sequence>
<dbReference type="EC" id="2.8.1.7" evidence="3"/>
<organism evidence="9">
    <name type="scientific">freshwater metagenome</name>
    <dbReference type="NCBI Taxonomy" id="449393"/>
    <lineage>
        <taxon>unclassified sequences</taxon>
        <taxon>metagenomes</taxon>
        <taxon>ecological metagenomes</taxon>
    </lineage>
</organism>
<dbReference type="EMBL" id="CAFABE010000029">
    <property type="protein sequence ID" value="CAB4826263.1"/>
    <property type="molecule type" value="Genomic_DNA"/>
</dbReference>
<comment type="catalytic activity">
    <reaction evidence="6">
        <text>(sulfur carrier)-H + L-cysteine = (sulfur carrier)-SH + L-alanine</text>
        <dbReference type="Rhea" id="RHEA:43892"/>
        <dbReference type="Rhea" id="RHEA-COMP:14737"/>
        <dbReference type="Rhea" id="RHEA-COMP:14739"/>
        <dbReference type="ChEBI" id="CHEBI:29917"/>
        <dbReference type="ChEBI" id="CHEBI:35235"/>
        <dbReference type="ChEBI" id="CHEBI:57972"/>
        <dbReference type="ChEBI" id="CHEBI:64428"/>
        <dbReference type="EC" id="2.8.1.7"/>
    </reaction>
</comment>
<dbReference type="InterPro" id="IPR015422">
    <property type="entry name" value="PyrdxlP-dep_Trfase_small"/>
</dbReference>
<keyword evidence="4" id="KW-0808">Transferase</keyword>
<dbReference type="InterPro" id="IPR015424">
    <property type="entry name" value="PyrdxlP-dep_Trfase"/>
</dbReference>
<protein>
    <recommendedName>
        <fullName evidence="3">cysteine desulfurase</fullName>
        <ecNumber evidence="3">2.8.1.7</ecNumber>
    </recommendedName>
</protein>
<dbReference type="SUPFAM" id="SSF53383">
    <property type="entry name" value="PLP-dependent transferases"/>
    <property type="match status" value="1"/>
</dbReference>
<comment type="similarity">
    <text evidence="2">Belongs to the class-V pyridoxal-phosphate-dependent aminotransferase family. Csd subfamily.</text>
</comment>
<name>A0A6J7EHN1_9ZZZZ</name>
<evidence type="ECO:0000313" key="9">
    <source>
        <dbReference type="EMBL" id="CAB4881681.1"/>
    </source>
</evidence>
<dbReference type="PANTHER" id="PTHR43586">
    <property type="entry name" value="CYSTEINE DESULFURASE"/>
    <property type="match status" value="1"/>
</dbReference>
<evidence type="ECO:0000256" key="1">
    <source>
        <dbReference type="ARBA" id="ARBA00001933"/>
    </source>
</evidence>
<dbReference type="EMBL" id="CAFBLT010000002">
    <property type="protein sequence ID" value="CAB4881681.1"/>
    <property type="molecule type" value="Genomic_DNA"/>
</dbReference>
<dbReference type="CDD" id="cd06453">
    <property type="entry name" value="SufS_like"/>
    <property type="match status" value="1"/>
</dbReference>
<keyword evidence="5" id="KW-0663">Pyridoxal phosphate</keyword>
<evidence type="ECO:0000256" key="3">
    <source>
        <dbReference type="ARBA" id="ARBA00012239"/>
    </source>
</evidence>
<comment type="cofactor">
    <cofactor evidence="1">
        <name>pyridoxal 5'-phosphate</name>
        <dbReference type="ChEBI" id="CHEBI:597326"/>
    </cofactor>
</comment>
<evidence type="ECO:0000256" key="5">
    <source>
        <dbReference type="ARBA" id="ARBA00022898"/>
    </source>
</evidence>
<gene>
    <name evidence="8" type="ORF">UFOPK3164_00782</name>
    <name evidence="9" type="ORF">UFOPK3427_01546</name>
    <name evidence="10" type="ORF">UFOPK4112_00272</name>
</gene>
<dbReference type="PROSITE" id="PS00595">
    <property type="entry name" value="AA_TRANSFER_CLASS_5"/>
    <property type="match status" value="1"/>
</dbReference>
<evidence type="ECO:0000256" key="2">
    <source>
        <dbReference type="ARBA" id="ARBA00010447"/>
    </source>
</evidence>
<evidence type="ECO:0000259" key="7">
    <source>
        <dbReference type="Pfam" id="PF00266"/>
    </source>
</evidence>
<proteinExistence type="inferred from homology"/>
<dbReference type="Pfam" id="PF00266">
    <property type="entry name" value="Aminotran_5"/>
    <property type="match status" value="1"/>
</dbReference>
<dbReference type="InterPro" id="IPR020578">
    <property type="entry name" value="Aminotrans_V_PyrdxlP_BS"/>
</dbReference>
<dbReference type="GO" id="GO:0031071">
    <property type="term" value="F:cysteine desulfurase activity"/>
    <property type="evidence" value="ECO:0007669"/>
    <property type="project" value="UniProtKB-EC"/>
</dbReference>
<reference evidence="9" key="1">
    <citation type="submission" date="2020-05" db="EMBL/GenBank/DDBJ databases">
        <authorList>
            <person name="Chiriac C."/>
            <person name="Salcher M."/>
            <person name="Ghai R."/>
            <person name="Kavagutti S V."/>
        </authorList>
    </citation>
    <scope>NUCLEOTIDE SEQUENCE</scope>
</reference>
<dbReference type="NCBIfam" id="TIGR01979">
    <property type="entry name" value="sufS"/>
    <property type="match status" value="1"/>
</dbReference>
<dbReference type="InterPro" id="IPR000192">
    <property type="entry name" value="Aminotrans_V_dom"/>
</dbReference>
<evidence type="ECO:0000256" key="6">
    <source>
        <dbReference type="ARBA" id="ARBA00050776"/>
    </source>
</evidence>
<evidence type="ECO:0000313" key="8">
    <source>
        <dbReference type="EMBL" id="CAB4826263.1"/>
    </source>
</evidence>
<dbReference type="InterPro" id="IPR015421">
    <property type="entry name" value="PyrdxlP-dep_Trfase_major"/>
</dbReference>
<feature type="domain" description="Aminotransferase class V" evidence="7">
    <location>
        <begin position="25"/>
        <end position="398"/>
    </location>
</feature>
<evidence type="ECO:0000256" key="4">
    <source>
        <dbReference type="ARBA" id="ARBA00022679"/>
    </source>
</evidence>
<dbReference type="AlphaFoldDB" id="A0A6J7EHN1"/>
<dbReference type="PANTHER" id="PTHR43586:SF8">
    <property type="entry name" value="CYSTEINE DESULFURASE 1, CHLOROPLASTIC"/>
    <property type="match status" value="1"/>
</dbReference>
<dbReference type="GO" id="GO:0030170">
    <property type="term" value="F:pyridoxal phosphate binding"/>
    <property type="evidence" value="ECO:0007669"/>
    <property type="project" value="InterPro"/>
</dbReference>
<dbReference type="InterPro" id="IPR010970">
    <property type="entry name" value="Cys_dSase_SufS"/>
</dbReference>
<dbReference type="EMBL" id="CAFBPM010000002">
    <property type="protein sequence ID" value="CAB5010370.1"/>
    <property type="molecule type" value="Genomic_DNA"/>
</dbReference>
<dbReference type="Gene3D" id="3.40.640.10">
    <property type="entry name" value="Type I PLP-dependent aspartate aminotransferase-like (Major domain)"/>
    <property type="match status" value="1"/>
</dbReference>
<evidence type="ECO:0000313" key="10">
    <source>
        <dbReference type="EMBL" id="CAB5010370.1"/>
    </source>
</evidence>
<dbReference type="GO" id="GO:0006534">
    <property type="term" value="P:cysteine metabolic process"/>
    <property type="evidence" value="ECO:0007669"/>
    <property type="project" value="InterPro"/>
</dbReference>